<accession>A0ABP8CDJ6</accession>
<evidence type="ECO:0000256" key="1">
    <source>
        <dbReference type="SAM" id="Phobius"/>
    </source>
</evidence>
<keyword evidence="3" id="KW-1185">Reference proteome</keyword>
<comment type="caution">
    <text evidence="2">The sequence shown here is derived from an EMBL/GenBank/DDBJ whole genome shotgun (WGS) entry which is preliminary data.</text>
</comment>
<feature type="transmembrane region" description="Helical" evidence="1">
    <location>
        <begin position="119"/>
        <end position="137"/>
    </location>
</feature>
<keyword evidence="1" id="KW-0812">Transmembrane</keyword>
<keyword evidence="1" id="KW-1133">Transmembrane helix</keyword>
<evidence type="ECO:0000313" key="2">
    <source>
        <dbReference type="EMBL" id="GAA4237988.1"/>
    </source>
</evidence>
<organism evidence="2 3">
    <name type="scientific">Postechiella marina</name>
    <dbReference type="NCBI Taxonomy" id="943941"/>
    <lineage>
        <taxon>Bacteria</taxon>
        <taxon>Pseudomonadati</taxon>
        <taxon>Bacteroidota</taxon>
        <taxon>Flavobacteriia</taxon>
        <taxon>Flavobacteriales</taxon>
        <taxon>Flavobacteriaceae</taxon>
        <taxon>Postechiella</taxon>
    </lineage>
</organism>
<name>A0ABP8CDJ6_9FLAO</name>
<proteinExistence type="predicted"/>
<protein>
    <submittedName>
        <fullName evidence="2">Uncharacterized protein</fullName>
    </submittedName>
</protein>
<dbReference type="RefSeq" id="WP_344788791.1">
    <property type="nucleotide sequence ID" value="NZ_BAABCA010000005.1"/>
</dbReference>
<dbReference type="EMBL" id="BAABCA010000005">
    <property type="protein sequence ID" value="GAA4237988.1"/>
    <property type="molecule type" value="Genomic_DNA"/>
</dbReference>
<gene>
    <name evidence="2" type="ORF">GCM10022291_26720</name>
</gene>
<keyword evidence="1" id="KW-0472">Membrane</keyword>
<dbReference type="Proteomes" id="UP001501496">
    <property type="component" value="Unassembled WGS sequence"/>
</dbReference>
<sequence length="383" mass="44630">MQLKNHQKQSIVDNIKKSNTFKNAPTSIALLQYLFNATNDDVHLKEGVIDIEFFGNKESTEKNTPRVRVNVYNLRKKLTAYYTNEGNNDNWRVIIDKGQYKVRFEKTPSKNILPKRINWPLLLPYLGLLTAIIIIFYSNRTPNPSVIWDKFLSKDTPTNLFIGDHFGATGKTITNNMGWTRDFSINNVEEFYNLLDTKPELKNEIKPANYSYSTRMAALATQQFQQFYQHYNKSFDIRFTTQTSISEIKEGYAIYVGPTKNKNQFIHFFNEGNPYCKIKDNFLIIEHHPLISKSEIKINNTNHREEYAIVSKYPSINNTEHFVFFSQHDIGVSGTVEYFTNLDSLTAFKNKHLKNSEYFTAIFKVKGQDRTNTNIKLEMVVPF</sequence>
<evidence type="ECO:0000313" key="3">
    <source>
        <dbReference type="Proteomes" id="UP001501496"/>
    </source>
</evidence>
<reference evidence="3" key="1">
    <citation type="journal article" date="2019" name="Int. J. Syst. Evol. Microbiol.">
        <title>The Global Catalogue of Microorganisms (GCM) 10K type strain sequencing project: providing services to taxonomists for standard genome sequencing and annotation.</title>
        <authorList>
            <consortium name="The Broad Institute Genomics Platform"/>
            <consortium name="The Broad Institute Genome Sequencing Center for Infectious Disease"/>
            <person name="Wu L."/>
            <person name="Ma J."/>
        </authorList>
    </citation>
    <scope>NUCLEOTIDE SEQUENCE [LARGE SCALE GENOMIC DNA]</scope>
    <source>
        <strain evidence="3">JCM 17630</strain>
    </source>
</reference>